<name>A0AAW7MSL4_9BURK</name>
<evidence type="ECO:0000256" key="1">
    <source>
        <dbReference type="SAM" id="SignalP"/>
    </source>
</evidence>
<feature type="signal peptide" evidence="1">
    <location>
        <begin position="1"/>
        <end position="41"/>
    </location>
</feature>
<keyword evidence="4" id="KW-1185">Reference proteome</keyword>
<proteinExistence type="predicted"/>
<sequence>MTSPFHDIRLSHTMEKIMKKRILLALVVAPMLVLAAPLASAQTTDNAGPPASGRGYRMGPGMMGGYGTGAWQQGGAGTGDGPIYGPGGWGMGPGMMGGWGGYGMGPGMMGGWGGYGMGPGMMGGYNFGPGTWNPALLASLKLSDAQIQKIETIQDAAAKKQWALMTSMHDAMLSGRHSFDQRSIDVDAVMKTAKAVSDIRLQMLRTQLETQKQVQGVLTTQQQDELRQYWRSGW</sequence>
<evidence type="ECO:0000313" key="2">
    <source>
        <dbReference type="EMBL" id="MDN4575556.1"/>
    </source>
</evidence>
<evidence type="ECO:0000313" key="4">
    <source>
        <dbReference type="Proteomes" id="UP001172788"/>
    </source>
</evidence>
<dbReference type="Pfam" id="PF07813">
    <property type="entry name" value="LTXXQ"/>
    <property type="match status" value="1"/>
</dbReference>
<dbReference type="EMBL" id="QAIC01000042">
    <property type="protein sequence ID" value="MDN4575556.1"/>
    <property type="molecule type" value="Genomic_DNA"/>
</dbReference>
<accession>A0AAW7MSL4</accession>
<dbReference type="InterPro" id="IPR012899">
    <property type="entry name" value="LTXXQ"/>
</dbReference>
<dbReference type="AlphaFoldDB" id="A0AAW7MSL4"/>
<dbReference type="Proteomes" id="UP001172791">
    <property type="component" value="Unassembled WGS sequence"/>
</dbReference>
<evidence type="ECO:0008006" key="6">
    <source>
        <dbReference type="Google" id="ProtNLM"/>
    </source>
</evidence>
<keyword evidence="1" id="KW-0732">Signal</keyword>
<dbReference type="GO" id="GO:0042597">
    <property type="term" value="C:periplasmic space"/>
    <property type="evidence" value="ECO:0007669"/>
    <property type="project" value="InterPro"/>
</dbReference>
<gene>
    <name evidence="2" type="ORF">DBA34_20130</name>
    <name evidence="3" type="ORF">DBB29_21375</name>
</gene>
<evidence type="ECO:0000313" key="3">
    <source>
        <dbReference type="EMBL" id="MDN4580658.1"/>
    </source>
</evidence>
<organism evidence="2 5">
    <name type="scientific">Pandoraea cepalis</name>
    <dbReference type="NCBI Taxonomy" id="2508294"/>
    <lineage>
        <taxon>Bacteria</taxon>
        <taxon>Pseudomonadati</taxon>
        <taxon>Pseudomonadota</taxon>
        <taxon>Betaproteobacteria</taxon>
        <taxon>Burkholderiales</taxon>
        <taxon>Burkholderiaceae</taxon>
        <taxon>Pandoraea</taxon>
    </lineage>
</organism>
<dbReference type="EMBL" id="QAID01000045">
    <property type="protein sequence ID" value="MDN4580658.1"/>
    <property type="molecule type" value="Genomic_DNA"/>
</dbReference>
<dbReference type="Gene3D" id="1.20.120.1490">
    <property type="match status" value="1"/>
</dbReference>
<feature type="chain" id="PRO_5043465361" description="Periplasmic heavy metal sensor" evidence="1">
    <location>
        <begin position="42"/>
        <end position="234"/>
    </location>
</feature>
<protein>
    <recommendedName>
        <fullName evidence="6">Periplasmic heavy metal sensor</fullName>
    </recommendedName>
</protein>
<evidence type="ECO:0000313" key="5">
    <source>
        <dbReference type="Proteomes" id="UP001172791"/>
    </source>
</evidence>
<dbReference type="Proteomes" id="UP001172788">
    <property type="component" value="Unassembled WGS sequence"/>
</dbReference>
<comment type="caution">
    <text evidence="2">The sequence shown here is derived from an EMBL/GenBank/DDBJ whole genome shotgun (WGS) entry which is preliminary data.</text>
</comment>
<reference evidence="2" key="1">
    <citation type="submission" date="2018-04" db="EMBL/GenBank/DDBJ databases">
        <authorList>
            <person name="Jy Z."/>
        </authorList>
    </citation>
    <scope>NUCLEOTIDE SEQUENCE</scope>
    <source>
        <strain evidence="3">AS13</strain>
        <strain evidence="2">LA18</strain>
    </source>
</reference>